<evidence type="ECO:0000259" key="11">
    <source>
        <dbReference type="Pfam" id="PF01514"/>
    </source>
</evidence>
<comment type="similarity">
    <text evidence="3">Belongs to the FliF family.</text>
</comment>
<evidence type="ECO:0000256" key="10">
    <source>
        <dbReference type="SAM" id="Phobius"/>
    </source>
</evidence>
<feature type="domain" description="Flagellar M-ring C-terminal" evidence="12">
    <location>
        <begin position="243"/>
        <end position="407"/>
    </location>
</feature>
<evidence type="ECO:0000259" key="12">
    <source>
        <dbReference type="Pfam" id="PF08345"/>
    </source>
</evidence>
<evidence type="ECO:0000256" key="1">
    <source>
        <dbReference type="ARBA" id="ARBA00004117"/>
    </source>
</evidence>
<sequence>MDSFFQTLSRLGPMRLVAILGITAGITIALVLMAAGMGRAEKALLYSQLNLKEAGEITARLDQMNVGYEIRSGGSAIFVERDKVEMAKMSLAAENLPSSGSFGYDIFDQAGSMGQTTFTQNINKLRALQGELERTISTIDGVDAAKVLLVLPERQLFQTKTEKAKASVTIKLGVSSIGSRQTNAIRHLVAAAVPGLTTQGVTVVDDTGRVLAESENGVDDAIDGQDRTSSVEQALANKVKQVLTSIVGVHGVEVQVNAELDLNRITEIATIYDPDGQVIISSDTNEQLSDEKDAEQDNPVTVGDNVPGSSVSGAGEGGSSLSSSTTSETINFGNSKTETTRIYQSGAITRLSVAVNVDGITGVDEEGKITWVPRSAEEMTQIENLVKSSIGYSAARKDQLQVTNLRFFRPTPLDVDAKAKKPGFDKNDIMRLIELVILAVVSIVMIFFLARPLLAALMGGGGSFVVGAKPALAGAGAGMGAMPQLPGMAAPDGQMALPAPDGTMPVLEEENIDISKIEGQVKASSVKQVAGIVDSHPEESMAILRTWLHEG</sequence>
<feature type="domain" description="Flagellar M-ring N-terminal" evidence="11">
    <location>
        <begin position="39"/>
        <end position="212"/>
    </location>
</feature>
<keyword evidence="13" id="KW-0969">Cilium</keyword>
<evidence type="ECO:0000256" key="6">
    <source>
        <dbReference type="ARBA" id="ARBA00022989"/>
    </source>
</evidence>
<keyword evidence="5 10" id="KW-0812">Transmembrane</keyword>
<evidence type="ECO:0000256" key="5">
    <source>
        <dbReference type="ARBA" id="ARBA00022692"/>
    </source>
</evidence>
<dbReference type="InterPro" id="IPR045851">
    <property type="entry name" value="AMP-bd_C_sf"/>
</dbReference>
<dbReference type="EMBL" id="UOEE01000221">
    <property type="protein sequence ID" value="VAV96338.1"/>
    <property type="molecule type" value="Genomic_DNA"/>
</dbReference>
<evidence type="ECO:0000256" key="8">
    <source>
        <dbReference type="ARBA" id="ARBA00023143"/>
    </source>
</evidence>
<dbReference type="PANTHER" id="PTHR30046:SF0">
    <property type="entry name" value="FLAGELLAR M-RING PROTEIN"/>
    <property type="match status" value="1"/>
</dbReference>
<evidence type="ECO:0000256" key="2">
    <source>
        <dbReference type="ARBA" id="ARBA00004651"/>
    </source>
</evidence>
<accession>A0A3B0S7F0</accession>
<keyword evidence="7 10" id="KW-0472">Membrane</keyword>
<dbReference type="AlphaFoldDB" id="A0A3B0S7F0"/>
<proteinExistence type="inferred from homology"/>
<dbReference type="Pfam" id="PF01514">
    <property type="entry name" value="YscJ_FliF"/>
    <property type="match status" value="1"/>
</dbReference>
<dbReference type="PIRSF" id="PIRSF004862">
    <property type="entry name" value="FliF"/>
    <property type="match status" value="1"/>
</dbReference>
<protein>
    <submittedName>
        <fullName evidence="13">Flagellar M-ring protein FliF</fullName>
    </submittedName>
</protein>
<feature type="transmembrane region" description="Helical" evidence="10">
    <location>
        <begin position="16"/>
        <end position="35"/>
    </location>
</feature>
<organism evidence="13">
    <name type="scientific">hydrothermal vent metagenome</name>
    <dbReference type="NCBI Taxonomy" id="652676"/>
    <lineage>
        <taxon>unclassified sequences</taxon>
        <taxon>metagenomes</taxon>
        <taxon>ecological metagenomes</taxon>
    </lineage>
</organism>
<reference evidence="13" key="1">
    <citation type="submission" date="2018-06" db="EMBL/GenBank/DDBJ databases">
        <authorList>
            <person name="Zhirakovskaya E."/>
        </authorList>
    </citation>
    <scope>NUCLEOTIDE SEQUENCE</scope>
</reference>
<dbReference type="InterPro" id="IPR000067">
    <property type="entry name" value="FlgMring_FliF"/>
</dbReference>
<keyword evidence="4" id="KW-1003">Cell membrane</keyword>
<dbReference type="InterPro" id="IPR043427">
    <property type="entry name" value="YscJ/FliF"/>
</dbReference>
<dbReference type="GO" id="GO:0003774">
    <property type="term" value="F:cytoskeletal motor activity"/>
    <property type="evidence" value="ECO:0007669"/>
    <property type="project" value="InterPro"/>
</dbReference>
<gene>
    <name evidence="13" type="ORF">MNBD_ALPHA06-380</name>
</gene>
<comment type="subcellular location">
    <subcellularLocation>
        <location evidence="1">Bacterial flagellum basal body</location>
    </subcellularLocation>
    <subcellularLocation>
        <location evidence="2">Cell membrane</location>
        <topology evidence="2">Multi-pass membrane protein</topology>
    </subcellularLocation>
</comment>
<feature type="transmembrane region" description="Helical" evidence="10">
    <location>
        <begin position="429"/>
        <end position="450"/>
    </location>
</feature>
<dbReference type="InterPro" id="IPR013556">
    <property type="entry name" value="Flag_M-ring_C"/>
</dbReference>
<evidence type="ECO:0000256" key="3">
    <source>
        <dbReference type="ARBA" id="ARBA00007971"/>
    </source>
</evidence>
<keyword evidence="8" id="KW-0975">Bacterial flagellum</keyword>
<evidence type="ECO:0000256" key="7">
    <source>
        <dbReference type="ARBA" id="ARBA00023136"/>
    </source>
</evidence>
<dbReference type="Gene3D" id="3.30.300.30">
    <property type="match status" value="1"/>
</dbReference>
<keyword evidence="13" id="KW-0966">Cell projection</keyword>
<name>A0A3B0S7F0_9ZZZZ</name>
<dbReference type="GO" id="GO:0071973">
    <property type="term" value="P:bacterial-type flagellum-dependent cell motility"/>
    <property type="evidence" value="ECO:0007669"/>
    <property type="project" value="InterPro"/>
</dbReference>
<keyword evidence="6 10" id="KW-1133">Transmembrane helix</keyword>
<evidence type="ECO:0000313" key="13">
    <source>
        <dbReference type="EMBL" id="VAV96338.1"/>
    </source>
</evidence>
<keyword evidence="13" id="KW-0282">Flagellum</keyword>
<evidence type="ECO:0000256" key="9">
    <source>
        <dbReference type="SAM" id="MobiDB-lite"/>
    </source>
</evidence>
<dbReference type="InterPro" id="IPR006182">
    <property type="entry name" value="FliF_N_dom"/>
</dbReference>
<evidence type="ECO:0000256" key="4">
    <source>
        <dbReference type="ARBA" id="ARBA00022475"/>
    </source>
</evidence>
<dbReference type="GO" id="GO:0009431">
    <property type="term" value="C:bacterial-type flagellum basal body, MS ring"/>
    <property type="evidence" value="ECO:0007669"/>
    <property type="project" value="InterPro"/>
</dbReference>
<feature type="compositionally biased region" description="Low complexity" evidence="9">
    <location>
        <begin position="308"/>
        <end position="329"/>
    </location>
</feature>
<feature type="region of interest" description="Disordered" evidence="9">
    <location>
        <begin position="285"/>
        <end position="333"/>
    </location>
</feature>
<dbReference type="Pfam" id="PF08345">
    <property type="entry name" value="YscJ_FliF_C"/>
    <property type="match status" value="1"/>
</dbReference>
<dbReference type="GO" id="GO:0005886">
    <property type="term" value="C:plasma membrane"/>
    <property type="evidence" value="ECO:0007669"/>
    <property type="project" value="UniProtKB-SubCell"/>
</dbReference>
<dbReference type="PANTHER" id="PTHR30046">
    <property type="entry name" value="FLAGELLAR M-RING PROTEIN"/>
    <property type="match status" value="1"/>
</dbReference>
<dbReference type="PRINTS" id="PR01009">
    <property type="entry name" value="FLGMRINGFLIF"/>
</dbReference>
<dbReference type="NCBIfam" id="TIGR00206">
    <property type="entry name" value="fliF"/>
    <property type="match status" value="1"/>
</dbReference>